<proteinExistence type="predicted"/>
<dbReference type="Proteomes" id="UP000009886">
    <property type="component" value="Unassembled WGS sequence"/>
</dbReference>
<dbReference type="AlphaFoldDB" id="K9F8D5"/>
<dbReference type="VEuPathDB" id="FungiDB:PDIP_88250"/>
<dbReference type="EMBL" id="AKCU01000543">
    <property type="protein sequence ID" value="EKV04317.1"/>
    <property type="molecule type" value="Genomic_DNA"/>
</dbReference>
<evidence type="ECO:0000313" key="2">
    <source>
        <dbReference type="Proteomes" id="UP000009886"/>
    </source>
</evidence>
<gene>
    <name evidence="1" type="ORF">PDIP_88250</name>
</gene>
<sequence>MFLSLIPRKAPGTSRIKLLGLPQIHRGKPFSPKKINKISPVTHCASRALVPRADNRKAQVAENTKQETFPLFQLDISTKTFGVAWEIEVHTHHHLIHHQAKDSVSVDSDMGQVADPHALSVTNALLMSHATKKRKNEILWAHELH</sequence>
<name>K9F8D5_PEND1</name>
<accession>K9F8D5</accession>
<reference evidence="2" key="1">
    <citation type="journal article" date="2012" name="BMC Genomics">
        <title>Genome sequence of the necrotrophic fungus Penicillium digitatum, the main postharvest pathogen of citrus.</title>
        <authorList>
            <person name="Marcet-Houben M."/>
            <person name="Ballester A.-R."/>
            <person name="de la Fuente B."/>
            <person name="Harries E."/>
            <person name="Marcos J.F."/>
            <person name="Gonzalez-Candelas L."/>
            <person name="Gabaldon T."/>
        </authorList>
    </citation>
    <scope>NUCLEOTIDE SEQUENCE [LARGE SCALE GENOMIC DNA]</scope>
    <source>
        <strain evidence="2">Pd1 / CECT 20795</strain>
    </source>
</reference>
<dbReference type="HOGENOM" id="CLU_1787467_0_0_1"/>
<protein>
    <submittedName>
        <fullName evidence="1">Uncharacterized protein</fullName>
    </submittedName>
</protein>
<dbReference type="KEGG" id="pdp:PDIP_88250"/>
<evidence type="ECO:0000313" key="1">
    <source>
        <dbReference type="EMBL" id="EKV04317.1"/>
    </source>
</evidence>
<organism evidence="1 2">
    <name type="scientific">Penicillium digitatum (strain Pd1 / CECT 20795)</name>
    <name type="common">Green mold</name>
    <dbReference type="NCBI Taxonomy" id="1170230"/>
    <lineage>
        <taxon>Eukaryota</taxon>
        <taxon>Fungi</taxon>
        <taxon>Dikarya</taxon>
        <taxon>Ascomycota</taxon>
        <taxon>Pezizomycotina</taxon>
        <taxon>Eurotiomycetes</taxon>
        <taxon>Eurotiomycetidae</taxon>
        <taxon>Eurotiales</taxon>
        <taxon>Aspergillaceae</taxon>
        <taxon>Penicillium</taxon>
    </lineage>
</organism>
<comment type="caution">
    <text evidence="1">The sequence shown here is derived from an EMBL/GenBank/DDBJ whole genome shotgun (WGS) entry which is preliminary data.</text>
</comment>